<dbReference type="AlphaFoldDB" id="A0A7J8VSV8"/>
<evidence type="ECO:0000313" key="3">
    <source>
        <dbReference type="Proteomes" id="UP000593573"/>
    </source>
</evidence>
<dbReference type="EMBL" id="JABFAB010000012">
    <property type="protein sequence ID" value="MBA0665850.1"/>
    <property type="molecule type" value="Genomic_DNA"/>
</dbReference>
<reference evidence="1" key="2">
    <citation type="submission" date="2020-04" db="EMBL/GenBank/DDBJ databases">
        <authorList>
            <person name="Grover C.E."/>
            <person name="Arick M.A. II"/>
            <person name="Thrash A."/>
            <person name="Conover J.L."/>
            <person name="Sanders W.S."/>
            <person name="Peterson D.G."/>
            <person name="Scheffler J.A."/>
            <person name="Scheffler B.E."/>
            <person name="Wendel J.F."/>
        </authorList>
    </citation>
    <scope>NUCLEOTIDE SEQUENCE</scope>
    <source>
        <strain evidence="1">57</strain>
        <tissue evidence="1">Leaf</tissue>
    </source>
</reference>
<keyword evidence="3" id="KW-1185">Reference proteome</keyword>
<dbReference type="Proteomes" id="UP000593573">
    <property type="component" value="Unassembled WGS sequence"/>
</dbReference>
<sequence>MEKRQIEIDIQKDDYLRFFNKDFEKVQNILGYKTIRPNTHHRHKKKKI</sequence>
<name>A0A7J8VSV8_9ROSI</name>
<evidence type="ECO:0000313" key="1">
    <source>
        <dbReference type="EMBL" id="MBA0665848.1"/>
    </source>
</evidence>
<accession>A0A7J8VSV8</accession>
<protein>
    <submittedName>
        <fullName evidence="1">Uncharacterized protein</fullName>
    </submittedName>
</protein>
<gene>
    <name evidence="1" type="ORF">Goklo_002321</name>
    <name evidence="2" type="ORF">Goklo_002322</name>
</gene>
<feature type="non-terminal residue" evidence="1">
    <location>
        <position position="48"/>
    </location>
</feature>
<proteinExistence type="predicted"/>
<reference evidence="1 3" key="1">
    <citation type="journal article" date="2019" name="Genome Biol. Evol.">
        <title>Insights into the evolution of the New World diploid cottons (Gossypium, subgenus Houzingenia) based on genome sequencing.</title>
        <authorList>
            <person name="Grover C.E."/>
            <person name="Arick M.A. 2nd"/>
            <person name="Thrash A."/>
            <person name="Conover J.L."/>
            <person name="Sanders W.S."/>
            <person name="Peterson D.G."/>
            <person name="Frelichowski J.E."/>
            <person name="Scheffler J.A."/>
            <person name="Scheffler B.E."/>
            <person name="Wendel J.F."/>
        </authorList>
    </citation>
    <scope>NUCLEOTIDE SEQUENCE [LARGE SCALE GENOMIC DNA]</scope>
    <source>
        <strain evidence="1">57</strain>
        <tissue evidence="1">Leaf</tissue>
    </source>
</reference>
<evidence type="ECO:0000313" key="2">
    <source>
        <dbReference type="EMBL" id="MBA0665850.1"/>
    </source>
</evidence>
<dbReference type="EMBL" id="JABFAB010000012">
    <property type="protein sequence ID" value="MBA0665848.1"/>
    <property type="molecule type" value="Genomic_DNA"/>
</dbReference>
<organism evidence="1 3">
    <name type="scientific">Gossypium klotzschianum</name>
    <dbReference type="NCBI Taxonomy" id="34286"/>
    <lineage>
        <taxon>Eukaryota</taxon>
        <taxon>Viridiplantae</taxon>
        <taxon>Streptophyta</taxon>
        <taxon>Embryophyta</taxon>
        <taxon>Tracheophyta</taxon>
        <taxon>Spermatophyta</taxon>
        <taxon>Magnoliopsida</taxon>
        <taxon>eudicotyledons</taxon>
        <taxon>Gunneridae</taxon>
        <taxon>Pentapetalae</taxon>
        <taxon>rosids</taxon>
        <taxon>malvids</taxon>
        <taxon>Malvales</taxon>
        <taxon>Malvaceae</taxon>
        <taxon>Malvoideae</taxon>
        <taxon>Gossypium</taxon>
    </lineage>
</organism>
<comment type="caution">
    <text evidence="1">The sequence shown here is derived from an EMBL/GenBank/DDBJ whole genome shotgun (WGS) entry which is preliminary data.</text>
</comment>